<evidence type="ECO:0000256" key="2">
    <source>
        <dbReference type="PROSITE-ProRule" id="PRU00169"/>
    </source>
</evidence>
<gene>
    <name evidence="4" type="ORF">QTN89_16480</name>
</gene>
<reference evidence="4 5" key="1">
    <citation type="submission" date="2023-06" db="EMBL/GenBank/DDBJ databases">
        <title>Roseiconus lacunae JC819 isolated from Gulf of Mannar region, Tamil Nadu.</title>
        <authorList>
            <person name="Pk S."/>
            <person name="Ch S."/>
            <person name="Ch V.R."/>
        </authorList>
    </citation>
    <scope>NUCLEOTIDE SEQUENCE [LARGE SCALE GENOMIC DNA]</scope>
    <source>
        <strain evidence="4 5">JC819</strain>
    </source>
</reference>
<dbReference type="EMBL" id="JASZZN010000011">
    <property type="protein sequence ID" value="MDM4017047.1"/>
    <property type="molecule type" value="Genomic_DNA"/>
</dbReference>
<proteinExistence type="predicted"/>
<protein>
    <submittedName>
        <fullName evidence="4">Response regulator</fullName>
    </submittedName>
</protein>
<organism evidence="4 5">
    <name type="scientific">Roseiconus lacunae</name>
    <dbReference type="NCBI Taxonomy" id="2605694"/>
    <lineage>
        <taxon>Bacteria</taxon>
        <taxon>Pseudomonadati</taxon>
        <taxon>Planctomycetota</taxon>
        <taxon>Planctomycetia</taxon>
        <taxon>Pirellulales</taxon>
        <taxon>Pirellulaceae</taxon>
        <taxon>Roseiconus</taxon>
    </lineage>
</organism>
<keyword evidence="1 2" id="KW-0597">Phosphoprotein</keyword>
<feature type="domain" description="Response regulatory" evidence="3">
    <location>
        <begin position="7"/>
        <end position="121"/>
    </location>
</feature>
<evidence type="ECO:0000259" key="3">
    <source>
        <dbReference type="PROSITE" id="PS50110"/>
    </source>
</evidence>
<dbReference type="SUPFAM" id="SSF52172">
    <property type="entry name" value="CheY-like"/>
    <property type="match status" value="1"/>
</dbReference>
<keyword evidence="5" id="KW-1185">Reference proteome</keyword>
<dbReference type="SMART" id="SM00448">
    <property type="entry name" value="REC"/>
    <property type="match status" value="1"/>
</dbReference>
<dbReference type="InterPro" id="IPR011006">
    <property type="entry name" value="CheY-like_superfamily"/>
</dbReference>
<dbReference type="InterPro" id="IPR050595">
    <property type="entry name" value="Bact_response_regulator"/>
</dbReference>
<accession>A0ABT7PKN8</accession>
<dbReference type="InterPro" id="IPR001789">
    <property type="entry name" value="Sig_transdc_resp-reg_receiver"/>
</dbReference>
<dbReference type="CDD" id="cd00156">
    <property type="entry name" value="REC"/>
    <property type="match status" value="1"/>
</dbReference>
<comment type="caution">
    <text evidence="4">The sequence shown here is derived from an EMBL/GenBank/DDBJ whole genome shotgun (WGS) entry which is preliminary data.</text>
</comment>
<dbReference type="Pfam" id="PF00072">
    <property type="entry name" value="Response_reg"/>
    <property type="match status" value="1"/>
</dbReference>
<evidence type="ECO:0000313" key="5">
    <source>
        <dbReference type="Proteomes" id="UP001239462"/>
    </source>
</evidence>
<sequence length="299" mass="32844">MKAPMCRVLVVDDSATQMTLMTSILRGREFDVDTASDGAEAIGRVAKRAPDLIVTDMQMPEVNGVELIRKLRSEAPMIPSILVTAFGTEGLAAEALGVGACNYISKDHLGVLLPDTVHRMCQLLQANRESLYLKAALSRRTFEFVLDSSIERLTPCVCMLTRMLAAMNVLHTVDRLRIAEAIHYTLLHCIVHGNCGEPLCEKPYSIADAMELVSARRREAGEASGDRCVTLRVSVKSSEVEFLIGFDGDGPSIRQSPMPGTPQSFADERGRGMLLLTSVMDELFIDPVTLDLRLTKYLD</sequence>
<dbReference type="PROSITE" id="PS50110">
    <property type="entry name" value="RESPONSE_REGULATORY"/>
    <property type="match status" value="1"/>
</dbReference>
<evidence type="ECO:0000256" key="1">
    <source>
        <dbReference type="ARBA" id="ARBA00022553"/>
    </source>
</evidence>
<dbReference type="Proteomes" id="UP001239462">
    <property type="component" value="Unassembled WGS sequence"/>
</dbReference>
<name>A0ABT7PKN8_9BACT</name>
<dbReference type="Gene3D" id="3.40.50.2300">
    <property type="match status" value="1"/>
</dbReference>
<dbReference type="PANTHER" id="PTHR44591">
    <property type="entry name" value="STRESS RESPONSE REGULATOR PROTEIN 1"/>
    <property type="match status" value="1"/>
</dbReference>
<dbReference type="PANTHER" id="PTHR44591:SF3">
    <property type="entry name" value="RESPONSE REGULATORY DOMAIN-CONTAINING PROTEIN"/>
    <property type="match status" value="1"/>
</dbReference>
<feature type="modified residue" description="4-aspartylphosphate" evidence="2">
    <location>
        <position position="56"/>
    </location>
</feature>
<dbReference type="RefSeq" id="WP_289164569.1">
    <property type="nucleotide sequence ID" value="NZ_JASZZN010000011.1"/>
</dbReference>
<evidence type="ECO:0000313" key="4">
    <source>
        <dbReference type="EMBL" id="MDM4017047.1"/>
    </source>
</evidence>